<sequence>MTYRLNFPTDVFDTYKQLPELARRDLALALVDAQQDPLAYSEPYGQDDGIIRTVAQGHVTAVILLGHDTATMTVLTIAYAGTTNA</sequence>
<organism evidence="1 2">
    <name type="scientific">Streptomyces halstedii</name>
    <dbReference type="NCBI Taxonomy" id="1944"/>
    <lineage>
        <taxon>Bacteria</taxon>
        <taxon>Bacillati</taxon>
        <taxon>Actinomycetota</taxon>
        <taxon>Actinomycetes</taxon>
        <taxon>Kitasatosporales</taxon>
        <taxon>Streptomycetaceae</taxon>
        <taxon>Streptomyces</taxon>
    </lineage>
</organism>
<dbReference type="RefSeq" id="WP_228873955.1">
    <property type="nucleotide sequence ID" value="NZ_JAHUVW010000004.1"/>
</dbReference>
<evidence type="ECO:0000313" key="1">
    <source>
        <dbReference type="EMBL" id="MBV7674245.1"/>
    </source>
</evidence>
<comment type="caution">
    <text evidence="1">The sequence shown here is derived from an EMBL/GenBank/DDBJ whole genome shotgun (WGS) entry which is preliminary data.</text>
</comment>
<evidence type="ECO:0000313" key="2">
    <source>
        <dbReference type="Proteomes" id="UP000735541"/>
    </source>
</evidence>
<name>A0ABS6U158_STRHA</name>
<protein>
    <submittedName>
        <fullName evidence="1">Uncharacterized protein</fullName>
    </submittedName>
</protein>
<accession>A0ABS6U158</accession>
<dbReference type="EMBL" id="JAHUVW010000004">
    <property type="protein sequence ID" value="MBV7674245.1"/>
    <property type="molecule type" value="Genomic_DNA"/>
</dbReference>
<proteinExistence type="predicted"/>
<keyword evidence="2" id="KW-1185">Reference proteome</keyword>
<dbReference type="Proteomes" id="UP000735541">
    <property type="component" value="Unassembled WGS sequence"/>
</dbReference>
<reference evidence="1 2" key="1">
    <citation type="submission" date="2021-07" db="EMBL/GenBank/DDBJ databases">
        <title>Sequencing Streptomyces halstedii LGO-A4 genome an citrus endophytic actinomycete.</title>
        <authorList>
            <person name="Samborskyy M."/>
            <person name="Scott N."/>
            <person name="Deglau R."/>
            <person name="Dickens S."/>
            <person name="Oliveira L.G."/>
        </authorList>
    </citation>
    <scope>NUCLEOTIDE SEQUENCE [LARGE SCALE GENOMIC DNA]</scope>
    <source>
        <strain evidence="1 2">LGO-A4</strain>
    </source>
</reference>
<gene>
    <name evidence="1" type="ORF">STHAL_32890</name>
</gene>